<dbReference type="AlphaFoldDB" id="A0A1F6T018"/>
<keyword evidence="1" id="KW-1133">Transmembrane helix</keyword>
<dbReference type="EMBL" id="MFSQ01000122">
    <property type="protein sequence ID" value="OGI38474.1"/>
    <property type="molecule type" value="Genomic_DNA"/>
</dbReference>
<organism evidence="2 3">
    <name type="scientific">Candidatus Muproteobacteria bacterium RBG_16_62_13</name>
    <dbReference type="NCBI Taxonomy" id="1817756"/>
    <lineage>
        <taxon>Bacteria</taxon>
        <taxon>Pseudomonadati</taxon>
        <taxon>Pseudomonadota</taxon>
        <taxon>Candidatus Muproteobacteria</taxon>
    </lineage>
</organism>
<feature type="transmembrane region" description="Helical" evidence="1">
    <location>
        <begin position="150"/>
        <end position="175"/>
    </location>
</feature>
<feature type="transmembrane region" description="Helical" evidence="1">
    <location>
        <begin position="87"/>
        <end position="107"/>
    </location>
</feature>
<name>A0A1F6T018_9PROT</name>
<gene>
    <name evidence="2" type="ORF">A2140_10245</name>
</gene>
<dbReference type="PANTHER" id="PTHR30188">
    <property type="entry name" value="ABC TRANSPORTER PERMEASE PROTEIN-RELATED"/>
    <property type="match status" value="1"/>
</dbReference>
<accession>A0A1F6T018</accession>
<feature type="transmembrane region" description="Helical" evidence="1">
    <location>
        <begin position="54"/>
        <end position="75"/>
    </location>
</feature>
<keyword evidence="1" id="KW-0472">Membrane</keyword>
<keyword evidence="1" id="KW-0812">Transmembrane</keyword>
<dbReference type="Pfam" id="PF02405">
    <property type="entry name" value="MlaE"/>
    <property type="match status" value="1"/>
</dbReference>
<proteinExistence type="predicted"/>
<sequence>MIAERIGRVVLDALRDSVGFFALLRQAAGRLAALAHWPVRQVFYKQIYFTGIEALGAVSIIAILAGIAITTQIVSLAGADKTLVSRIMLWTIVRELGPLLAAIVVIARSSSATASELAGMSIRGELDSLRRLGIAPLDYLVVPRVAGITVAIMAVTIYFQFIAVVSGFAFTSLVYQSPFLTPLADVVSILSLHEVSISLLKGLVFGLVISGISCLFGIRVPRSITAVPRAATSAVMRNLIAIFFLDGLISYVAFF</sequence>
<dbReference type="GO" id="GO:0043190">
    <property type="term" value="C:ATP-binding cassette (ABC) transporter complex"/>
    <property type="evidence" value="ECO:0007669"/>
    <property type="project" value="InterPro"/>
</dbReference>
<evidence type="ECO:0000313" key="2">
    <source>
        <dbReference type="EMBL" id="OGI38474.1"/>
    </source>
</evidence>
<feature type="transmembrane region" description="Helical" evidence="1">
    <location>
        <begin position="230"/>
        <end position="254"/>
    </location>
</feature>
<evidence type="ECO:0000313" key="3">
    <source>
        <dbReference type="Proteomes" id="UP000178379"/>
    </source>
</evidence>
<dbReference type="InterPro" id="IPR030802">
    <property type="entry name" value="Permease_MalE"/>
</dbReference>
<dbReference type="STRING" id="1817756.A2140_10245"/>
<feature type="transmembrane region" description="Helical" evidence="1">
    <location>
        <begin position="195"/>
        <end position="218"/>
    </location>
</feature>
<dbReference type="Proteomes" id="UP000178379">
    <property type="component" value="Unassembled WGS sequence"/>
</dbReference>
<protein>
    <recommendedName>
        <fullName evidence="4">ABC transporter permease</fullName>
    </recommendedName>
</protein>
<comment type="caution">
    <text evidence="2">The sequence shown here is derived from an EMBL/GenBank/DDBJ whole genome shotgun (WGS) entry which is preliminary data.</text>
</comment>
<dbReference type="PANTHER" id="PTHR30188:SF4">
    <property type="entry name" value="PROTEIN TRIGALACTOSYLDIACYLGLYCEROL 1, CHLOROPLASTIC"/>
    <property type="match status" value="1"/>
</dbReference>
<reference evidence="2 3" key="1">
    <citation type="journal article" date="2016" name="Nat. Commun.">
        <title>Thousands of microbial genomes shed light on interconnected biogeochemical processes in an aquifer system.</title>
        <authorList>
            <person name="Anantharaman K."/>
            <person name="Brown C.T."/>
            <person name="Hug L.A."/>
            <person name="Sharon I."/>
            <person name="Castelle C.J."/>
            <person name="Probst A.J."/>
            <person name="Thomas B.C."/>
            <person name="Singh A."/>
            <person name="Wilkins M.J."/>
            <person name="Karaoz U."/>
            <person name="Brodie E.L."/>
            <person name="Williams K.H."/>
            <person name="Hubbard S.S."/>
            <person name="Banfield J.F."/>
        </authorList>
    </citation>
    <scope>NUCLEOTIDE SEQUENCE [LARGE SCALE GENOMIC DNA]</scope>
</reference>
<evidence type="ECO:0008006" key="4">
    <source>
        <dbReference type="Google" id="ProtNLM"/>
    </source>
</evidence>
<evidence type="ECO:0000256" key="1">
    <source>
        <dbReference type="SAM" id="Phobius"/>
    </source>
</evidence>
<dbReference type="GO" id="GO:0005548">
    <property type="term" value="F:phospholipid transporter activity"/>
    <property type="evidence" value="ECO:0007669"/>
    <property type="project" value="TreeGrafter"/>
</dbReference>